<dbReference type="GO" id="GO:0042102">
    <property type="term" value="P:positive regulation of T cell proliferation"/>
    <property type="evidence" value="ECO:0007669"/>
    <property type="project" value="TreeGrafter"/>
</dbReference>
<evidence type="ECO:0000256" key="7">
    <source>
        <dbReference type="ARBA" id="ARBA00023157"/>
    </source>
</evidence>
<dbReference type="InterPro" id="IPR013106">
    <property type="entry name" value="Ig_V-set"/>
</dbReference>
<evidence type="ECO:0000256" key="10">
    <source>
        <dbReference type="ARBA" id="ARBA00023319"/>
    </source>
</evidence>
<evidence type="ECO:0000256" key="4">
    <source>
        <dbReference type="ARBA" id="ARBA00022729"/>
    </source>
</evidence>
<keyword evidence="8" id="KW-0675">Receptor</keyword>
<evidence type="ECO:0000256" key="9">
    <source>
        <dbReference type="ARBA" id="ARBA00023180"/>
    </source>
</evidence>
<keyword evidence="6 11" id="KW-0472">Membrane</keyword>
<dbReference type="GO" id="GO:0031295">
    <property type="term" value="P:T cell costimulation"/>
    <property type="evidence" value="ECO:0007669"/>
    <property type="project" value="TreeGrafter"/>
</dbReference>
<evidence type="ECO:0000313" key="14">
    <source>
        <dbReference type="Proteomes" id="UP000593565"/>
    </source>
</evidence>
<organism evidence="13 14">
    <name type="scientific">Ameiurus melas</name>
    <name type="common">Black bullhead</name>
    <name type="synonym">Silurus melas</name>
    <dbReference type="NCBI Taxonomy" id="219545"/>
    <lineage>
        <taxon>Eukaryota</taxon>
        <taxon>Metazoa</taxon>
        <taxon>Chordata</taxon>
        <taxon>Craniata</taxon>
        <taxon>Vertebrata</taxon>
        <taxon>Euteleostomi</taxon>
        <taxon>Actinopterygii</taxon>
        <taxon>Neopterygii</taxon>
        <taxon>Teleostei</taxon>
        <taxon>Ostariophysi</taxon>
        <taxon>Siluriformes</taxon>
        <taxon>Ictaluridae</taxon>
        <taxon>Ameiurus</taxon>
    </lineage>
</organism>
<evidence type="ECO:0000256" key="6">
    <source>
        <dbReference type="ARBA" id="ARBA00023136"/>
    </source>
</evidence>
<keyword evidence="7" id="KW-1015">Disulfide bond</keyword>
<comment type="caution">
    <text evidence="13">The sequence shown here is derived from an EMBL/GenBank/DDBJ whole genome shotgun (WGS) entry which is preliminary data.</text>
</comment>
<evidence type="ECO:0000256" key="2">
    <source>
        <dbReference type="ARBA" id="ARBA00022475"/>
    </source>
</evidence>
<dbReference type="InterPro" id="IPR051713">
    <property type="entry name" value="T-cell_Activation_Regulation"/>
</dbReference>
<evidence type="ECO:0000256" key="1">
    <source>
        <dbReference type="ARBA" id="ARBA00004251"/>
    </source>
</evidence>
<dbReference type="AlphaFoldDB" id="A0A7J6BGK4"/>
<dbReference type="PANTHER" id="PTHR25466">
    <property type="entry name" value="T-LYMPHOCYTE ACTIVATION ANTIGEN"/>
    <property type="match status" value="1"/>
</dbReference>
<proteinExistence type="predicted"/>
<keyword evidence="2" id="KW-1003">Cell membrane</keyword>
<name>A0A7J6BGK4_AMEME</name>
<keyword evidence="9" id="KW-0325">Glycoprotein</keyword>
<dbReference type="Proteomes" id="UP000593565">
    <property type="component" value="Unassembled WGS sequence"/>
</dbReference>
<evidence type="ECO:0000259" key="12">
    <source>
        <dbReference type="PROSITE" id="PS50835"/>
    </source>
</evidence>
<evidence type="ECO:0000256" key="5">
    <source>
        <dbReference type="ARBA" id="ARBA00022989"/>
    </source>
</evidence>
<accession>A0A7J6BGK4</accession>
<keyword evidence="10" id="KW-0393">Immunoglobulin domain</keyword>
<keyword evidence="14" id="KW-1185">Reference proteome</keyword>
<dbReference type="GO" id="GO:0071222">
    <property type="term" value="P:cellular response to lipopolysaccharide"/>
    <property type="evidence" value="ECO:0007669"/>
    <property type="project" value="TreeGrafter"/>
</dbReference>
<dbReference type="SMART" id="SM00409">
    <property type="entry name" value="IG"/>
    <property type="match status" value="1"/>
</dbReference>
<gene>
    <name evidence="13" type="ORF">AMELA_G00001530</name>
</gene>
<evidence type="ECO:0000313" key="13">
    <source>
        <dbReference type="EMBL" id="KAF4093379.1"/>
    </source>
</evidence>
<sequence>MERSHYSIFVYYGTCLSLFFTCLIDQAVTRSVTVEADLGGSVILPCSVGRYEKDVFWRDENSKSVYDIITGDVDFHDQDAAYKDRVHSFPSEFTKGNYSIRLRDVKPTDLGRYRCHIPNSITVHVHLKIKEPSIRFLQQKLVQTNGVRRHSLRFSTALLGLGVWLCCSIYLTTC</sequence>
<dbReference type="Gene3D" id="2.60.40.10">
    <property type="entry name" value="Immunoglobulins"/>
    <property type="match status" value="1"/>
</dbReference>
<dbReference type="InterPro" id="IPR013783">
    <property type="entry name" value="Ig-like_fold"/>
</dbReference>
<dbReference type="PROSITE" id="PS50835">
    <property type="entry name" value="IG_LIKE"/>
    <property type="match status" value="1"/>
</dbReference>
<evidence type="ECO:0000256" key="11">
    <source>
        <dbReference type="SAM" id="Phobius"/>
    </source>
</evidence>
<evidence type="ECO:0000256" key="3">
    <source>
        <dbReference type="ARBA" id="ARBA00022692"/>
    </source>
</evidence>
<keyword evidence="5 11" id="KW-1133">Transmembrane helix</keyword>
<dbReference type="PANTHER" id="PTHR25466:SF14">
    <property type="entry name" value="BUTYROPHILIN SUBFAMILY 2 MEMBER A2-LIKE-RELATED"/>
    <property type="match status" value="1"/>
</dbReference>
<comment type="subcellular location">
    <subcellularLocation>
        <location evidence="1">Cell membrane</location>
        <topology evidence="1">Single-pass type I membrane protein</topology>
    </subcellularLocation>
</comment>
<dbReference type="GO" id="GO:0007166">
    <property type="term" value="P:cell surface receptor signaling pathway"/>
    <property type="evidence" value="ECO:0007669"/>
    <property type="project" value="TreeGrafter"/>
</dbReference>
<keyword evidence="3 11" id="KW-0812">Transmembrane</keyword>
<dbReference type="InterPro" id="IPR003599">
    <property type="entry name" value="Ig_sub"/>
</dbReference>
<dbReference type="GO" id="GO:0006955">
    <property type="term" value="P:immune response"/>
    <property type="evidence" value="ECO:0007669"/>
    <property type="project" value="TreeGrafter"/>
</dbReference>
<dbReference type="Pfam" id="PF07686">
    <property type="entry name" value="V-set"/>
    <property type="match status" value="1"/>
</dbReference>
<dbReference type="EMBL" id="JAAGNN010000001">
    <property type="protein sequence ID" value="KAF4093379.1"/>
    <property type="molecule type" value="Genomic_DNA"/>
</dbReference>
<evidence type="ECO:0000256" key="8">
    <source>
        <dbReference type="ARBA" id="ARBA00023170"/>
    </source>
</evidence>
<protein>
    <recommendedName>
        <fullName evidence="12">Ig-like domain-containing protein</fullName>
    </recommendedName>
</protein>
<feature type="domain" description="Ig-like" evidence="12">
    <location>
        <begin position="39"/>
        <end position="126"/>
    </location>
</feature>
<reference evidence="13 14" key="1">
    <citation type="submission" date="2020-02" db="EMBL/GenBank/DDBJ databases">
        <title>A chromosome-scale genome assembly of the black bullhead catfish (Ameiurus melas).</title>
        <authorList>
            <person name="Wen M."/>
            <person name="Zham M."/>
            <person name="Cabau C."/>
            <person name="Klopp C."/>
            <person name="Donnadieu C."/>
            <person name="Roques C."/>
            <person name="Bouchez O."/>
            <person name="Lampietro C."/>
            <person name="Jouanno E."/>
            <person name="Herpin A."/>
            <person name="Louis A."/>
            <person name="Berthelot C."/>
            <person name="Parey E."/>
            <person name="Roest-Crollius H."/>
            <person name="Braasch I."/>
            <person name="Postlethwait J."/>
            <person name="Robinson-Rechavi M."/>
            <person name="Echchiki A."/>
            <person name="Begum T."/>
            <person name="Montfort J."/>
            <person name="Schartl M."/>
            <person name="Bobe J."/>
            <person name="Guiguen Y."/>
        </authorList>
    </citation>
    <scope>NUCLEOTIDE SEQUENCE [LARGE SCALE GENOMIC DNA]</scope>
    <source>
        <strain evidence="13">M_S1</strain>
        <tissue evidence="13">Blood</tissue>
    </source>
</reference>
<keyword evidence="4" id="KW-0732">Signal</keyword>
<dbReference type="InterPro" id="IPR007110">
    <property type="entry name" value="Ig-like_dom"/>
</dbReference>
<dbReference type="InterPro" id="IPR036179">
    <property type="entry name" value="Ig-like_dom_sf"/>
</dbReference>
<dbReference type="SUPFAM" id="SSF48726">
    <property type="entry name" value="Immunoglobulin"/>
    <property type="match status" value="1"/>
</dbReference>
<dbReference type="GO" id="GO:0042130">
    <property type="term" value="P:negative regulation of T cell proliferation"/>
    <property type="evidence" value="ECO:0007669"/>
    <property type="project" value="TreeGrafter"/>
</dbReference>
<feature type="transmembrane region" description="Helical" evidence="11">
    <location>
        <begin position="6"/>
        <end position="24"/>
    </location>
</feature>
<dbReference type="GO" id="GO:0009897">
    <property type="term" value="C:external side of plasma membrane"/>
    <property type="evidence" value="ECO:0007669"/>
    <property type="project" value="TreeGrafter"/>
</dbReference>